<organism evidence="1 2">
    <name type="scientific">Melia azedarach</name>
    <name type="common">Chinaberry tree</name>
    <dbReference type="NCBI Taxonomy" id="155640"/>
    <lineage>
        <taxon>Eukaryota</taxon>
        <taxon>Viridiplantae</taxon>
        <taxon>Streptophyta</taxon>
        <taxon>Embryophyta</taxon>
        <taxon>Tracheophyta</taxon>
        <taxon>Spermatophyta</taxon>
        <taxon>Magnoliopsida</taxon>
        <taxon>eudicotyledons</taxon>
        <taxon>Gunneridae</taxon>
        <taxon>Pentapetalae</taxon>
        <taxon>rosids</taxon>
        <taxon>malvids</taxon>
        <taxon>Sapindales</taxon>
        <taxon>Meliaceae</taxon>
        <taxon>Melia</taxon>
    </lineage>
</organism>
<dbReference type="Proteomes" id="UP001164539">
    <property type="component" value="Chromosome 6"/>
</dbReference>
<proteinExistence type="predicted"/>
<dbReference type="EMBL" id="CM051399">
    <property type="protein sequence ID" value="KAJ4717020.1"/>
    <property type="molecule type" value="Genomic_DNA"/>
</dbReference>
<protein>
    <submittedName>
        <fullName evidence="1">Uncharacterized protein</fullName>
    </submittedName>
</protein>
<sequence length="125" mass="13496">MKLWVLPESTRTITGCSLSSHQTFMVFGVCIPAIACKEISGADSSTPSSISISISSSSIPQQASILKSFGQLWPGLYLSLQWKHNPFFLRSANSSGVIRLAIEAGTNLRSWIPKFVHRGSIGRGA</sequence>
<name>A0ACC1Y0J9_MELAZ</name>
<gene>
    <name evidence="1" type="ORF">OWV82_011952</name>
</gene>
<evidence type="ECO:0000313" key="1">
    <source>
        <dbReference type="EMBL" id="KAJ4717020.1"/>
    </source>
</evidence>
<evidence type="ECO:0000313" key="2">
    <source>
        <dbReference type="Proteomes" id="UP001164539"/>
    </source>
</evidence>
<accession>A0ACC1Y0J9</accession>
<comment type="caution">
    <text evidence="1">The sequence shown here is derived from an EMBL/GenBank/DDBJ whole genome shotgun (WGS) entry which is preliminary data.</text>
</comment>
<keyword evidence="2" id="KW-1185">Reference proteome</keyword>
<reference evidence="1 2" key="1">
    <citation type="journal article" date="2023" name="Science">
        <title>Complex scaffold remodeling in plant triterpene biosynthesis.</title>
        <authorList>
            <person name="De La Pena R."/>
            <person name="Hodgson H."/>
            <person name="Liu J.C."/>
            <person name="Stephenson M.J."/>
            <person name="Martin A.C."/>
            <person name="Owen C."/>
            <person name="Harkess A."/>
            <person name="Leebens-Mack J."/>
            <person name="Jimenez L.E."/>
            <person name="Osbourn A."/>
            <person name="Sattely E.S."/>
        </authorList>
    </citation>
    <scope>NUCLEOTIDE SEQUENCE [LARGE SCALE GENOMIC DNA]</scope>
    <source>
        <strain evidence="2">cv. JPN11</strain>
        <tissue evidence="1">Leaf</tissue>
    </source>
</reference>